<dbReference type="Gene3D" id="3.10.310.10">
    <property type="entry name" value="Diaminopimelate Epimerase, Chain A, domain 1"/>
    <property type="match status" value="2"/>
</dbReference>
<keyword evidence="4" id="KW-1185">Reference proteome</keyword>
<accession>A0A128EX73</accession>
<dbReference type="SUPFAM" id="SSF54506">
    <property type="entry name" value="Diaminopimelate epimerase-like"/>
    <property type="match status" value="2"/>
</dbReference>
<dbReference type="AlphaFoldDB" id="A0A128EX73"/>
<dbReference type="RefSeq" id="WP_062661891.1">
    <property type="nucleotide sequence ID" value="NZ_FIZX01000001.1"/>
</dbReference>
<evidence type="ECO:0000313" key="3">
    <source>
        <dbReference type="EMBL" id="CZF79189.1"/>
    </source>
</evidence>
<keyword evidence="2 3" id="KW-0413">Isomerase</keyword>
<dbReference type="Proteomes" id="UP000071641">
    <property type="component" value="Unassembled WGS sequence"/>
</dbReference>
<evidence type="ECO:0000256" key="1">
    <source>
        <dbReference type="ARBA" id="ARBA00007673"/>
    </source>
</evidence>
<reference evidence="4" key="1">
    <citation type="submission" date="2016-02" db="EMBL/GenBank/DDBJ databases">
        <authorList>
            <person name="Rodrigo-Torres Lidia"/>
            <person name="Arahal R.David."/>
        </authorList>
    </citation>
    <scope>NUCLEOTIDE SEQUENCE [LARGE SCALE GENOMIC DNA]</scope>
    <source>
        <strain evidence="4">CECT 9029</strain>
    </source>
</reference>
<dbReference type="GO" id="GO:0016853">
    <property type="term" value="F:isomerase activity"/>
    <property type="evidence" value="ECO:0007669"/>
    <property type="project" value="UniProtKB-KW"/>
</dbReference>
<dbReference type="NCBIfam" id="NF033377">
    <property type="entry name" value="OMA_tautomer"/>
    <property type="match status" value="1"/>
</dbReference>
<evidence type="ECO:0000313" key="4">
    <source>
        <dbReference type="Proteomes" id="UP000071641"/>
    </source>
</evidence>
<gene>
    <name evidence="3" type="primary">galD_2</name>
    <name evidence="3" type="ORF">GCE9029_01309</name>
</gene>
<dbReference type="Pfam" id="PF04303">
    <property type="entry name" value="PrpF"/>
    <property type="match status" value="1"/>
</dbReference>
<protein>
    <submittedName>
        <fullName evidence="3">4-oxalomesaconate tautomerase</fullName>
        <ecNumber evidence="3">5.3.2.8</ecNumber>
    </submittedName>
</protein>
<dbReference type="STRING" id="1796497.GCE9029_01309"/>
<name>A0A128EX73_9GAMM</name>
<dbReference type="EMBL" id="FIZX01000001">
    <property type="protein sequence ID" value="CZF79189.1"/>
    <property type="molecule type" value="Genomic_DNA"/>
</dbReference>
<evidence type="ECO:0000256" key="2">
    <source>
        <dbReference type="ARBA" id="ARBA00023235"/>
    </source>
</evidence>
<dbReference type="PANTHER" id="PTHR43709">
    <property type="entry name" value="ACONITATE ISOMERASE-RELATED"/>
    <property type="match status" value="1"/>
</dbReference>
<dbReference type="InterPro" id="IPR047687">
    <property type="entry name" value="OMA_tautomer-like"/>
</dbReference>
<sequence length="363" mass="38423">MQTAIPCTIMRGGTSRGPYFLSNHLPRDWETQEKILLAAMGSSTGKQIDGIGGATSLTSKAAIISVSDHPDADIDYLFIQVSIEDMSVDIAPSCGNILAGVGPFSIESGLIKAQDGETVVRVRNLNTNSFIEATVQTPEGFVQYDGETRIDGVEGTAAPVVLKFLDVAGTKTGRLFPTGNIKDSFDGVTVSCVDAAMPMVLIPADELGIDGAEPKEVLDSNTDLLSRIESIRLQAGAAMGLGDVSGMVIPKVGVLSQPRKGGSITSRYFVPDTCHASHAATGAICVSVATRIPGTVANDIAKPHSQLSEKITIEHPSGQIEIVLDIEADGETYKVHKAGVIRTARRIFRGEIYIPDTVWTADK</sequence>
<proteinExistence type="inferred from homology"/>
<comment type="similarity">
    <text evidence="1">Belongs to the PrpF family.</text>
</comment>
<dbReference type="InterPro" id="IPR007400">
    <property type="entry name" value="PrpF-like"/>
</dbReference>
<dbReference type="PANTHER" id="PTHR43709:SF3">
    <property type="entry name" value="ISOMERASE YBHH-RELATED"/>
    <property type="match status" value="1"/>
</dbReference>
<dbReference type="EC" id="5.3.2.8" evidence="3"/>
<dbReference type="OrthoDB" id="9779763at2"/>
<organism evidence="3 4">
    <name type="scientific">Grimontia celer</name>
    <dbReference type="NCBI Taxonomy" id="1796497"/>
    <lineage>
        <taxon>Bacteria</taxon>
        <taxon>Pseudomonadati</taxon>
        <taxon>Pseudomonadota</taxon>
        <taxon>Gammaproteobacteria</taxon>
        <taxon>Vibrionales</taxon>
        <taxon>Vibrionaceae</taxon>
        <taxon>Grimontia</taxon>
    </lineage>
</organism>